<dbReference type="Pfam" id="PF00109">
    <property type="entry name" value="ketoacyl-synt"/>
    <property type="match status" value="1"/>
</dbReference>
<dbReference type="GO" id="GO:0006633">
    <property type="term" value="P:fatty acid biosynthetic process"/>
    <property type="evidence" value="ECO:0007669"/>
    <property type="project" value="InterPro"/>
</dbReference>
<dbReference type="InterPro" id="IPR050091">
    <property type="entry name" value="PKS_NRPS_Biosynth_Enz"/>
</dbReference>
<evidence type="ECO:0000256" key="1">
    <source>
        <dbReference type="ARBA" id="ARBA00022450"/>
    </source>
</evidence>
<keyword evidence="1" id="KW-0596">Phosphopantetheine</keyword>
<dbReference type="PANTHER" id="PTHR43775:SF48">
    <property type="entry name" value="HIGHLY REDUCING POLYKETIDE SYNTHASE SDGA"/>
    <property type="match status" value="1"/>
</dbReference>
<comment type="caution">
    <text evidence="7">The sequence shown here is derived from an EMBL/GenBank/DDBJ whole genome shotgun (WGS) entry which is preliminary data.</text>
</comment>
<dbReference type="SMART" id="SM00825">
    <property type="entry name" value="PKS_KS"/>
    <property type="match status" value="1"/>
</dbReference>
<dbReference type="CDD" id="cd00833">
    <property type="entry name" value="PKS"/>
    <property type="match status" value="1"/>
</dbReference>
<reference evidence="7" key="1">
    <citation type="submission" date="2020-06" db="EMBL/GenBank/DDBJ databases">
        <title>Draft genome sequences of strains closely related to Aspergillus parafelis and Aspergillus hiratsukae.</title>
        <authorList>
            <person name="Dos Santos R.A.C."/>
            <person name="Rivero-Menendez O."/>
            <person name="Steenwyk J.L."/>
            <person name="Mead M.E."/>
            <person name="Goldman G.H."/>
            <person name="Alastruey-Izquierdo A."/>
            <person name="Rokas A."/>
        </authorList>
    </citation>
    <scope>NUCLEOTIDE SEQUENCE</scope>
    <source>
        <strain evidence="6">CNM-CM5793</strain>
        <strain evidence="7">CNM-CM6106</strain>
    </source>
</reference>
<dbReference type="Gene3D" id="3.40.47.10">
    <property type="match status" value="1"/>
</dbReference>
<dbReference type="GO" id="GO:0044550">
    <property type="term" value="P:secondary metabolite biosynthetic process"/>
    <property type="evidence" value="ECO:0007669"/>
    <property type="project" value="TreeGrafter"/>
</dbReference>
<keyword evidence="4" id="KW-0511">Multifunctional enzyme</keyword>
<dbReference type="InterPro" id="IPR020841">
    <property type="entry name" value="PKS_Beta-ketoAc_synthase_dom"/>
</dbReference>
<dbReference type="InterPro" id="IPR016039">
    <property type="entry name" value="Thiolase-like"/>
</dbReference>
<protein>
    <recommendedName>
        <fullName evidence="5">Ketosynthase family 3 (KS3) domain-containing protein</fullName>
    </recommendedName>
</protein>
<dbReference type="InterPro" id="IPR018201">
    <property type="entry name" value="Ketoacyl_synth_AS"/>
</dbReference>
<dbReference type="PROSITE" id="PS00606">
    <property type="entry name" value="KS3_1"/>
    <property type="match status" value="1"/>
</dbReference>
<dbReference type="SUPFAM" id="SSF53901">
    <property type="entry name" value="Thiolase-like"/>
    <property type="match status" value="1"/>
</dbReference>
<dbReference type="OrthoDB" id="329835at2759"/>
<sequence>MFDASFFNILAGEAETTDPQQRLLLESVYESLERAGQRLDALRGSSTGVFCGVMMADWGTRLEIDDQACPRYTMSGLARTNIANRVSYFFDWHGPSLVVDTACSSSMVALHQAVTALRQGQCSAAIVAGTNLLLHPNVYVSASKLQILSPTGRSRMWDTKADGYTRGEGLHLSS</sequence>
<dbReference type="Proteomes" id="UP000630445">
    <property type="component" value="Unassembled WGS sequence"/>
</dbReference>
<keyword evidence="8" id="KW-1185">Reference proteome</keyword>
<dbReference type="PANTHER" id="PTHR43775">
    <property type="entry name" value="FATTY ACID SYNTHASE"/>
    <property type="match status" value="1"/>
</dbReference>
<evidence type="ECO:0000313" key="8">
    <source>
        <dbReference type="Proteomes" id="UP000630445"/>
    </source>
</evidence>
<evidence type="ECO:0000256" key="2">
    <source>
        <dbReference type="ARBA" id="ARBA00022553"/>
    </source>
</evidence>
<keyword evidence="3" id="KW-0808">Transferase</keyword>
<gene>
    <name evidence="6" type="ORF">CNMCM5793_004529</name>
    <name evidence="7" type="ORF">CNMCM6106_004744</name>
</gene>
<accession>A0A8H6UWW9</accession>
<dbReference type="GO" id="GO:0004315">
    <property type="term" value="F:3-oxoacyl-[acyl-carrier-protein] synthase activity"/>
    <property type="evidence" value="ECO:0007669"/>
    <property type="project" value="InterPro"/>
</dbReference>
<evidence type="ECO:0000313" key="7">
    <source>
        <dbReference type="EMBL" id="KAF7169857.1"/>
    </source>
</evidence>
<evidence type="ECO:0000313" key="6">
    <source>
        <dbReference type="EMBL" id="KAF7131358.1"/>
    </source>
</evidence>
<dbReference type="AlphaFoldDB" id="A0A8H6UWW9"/>
<dbReference type="InterPro" id="IPR014030">
    <property type="entry name" value="Ketoacyl_synth_N"/>
</dbReference>
<organism evidence="7 9">
    <name type="scientific">Aspergillus hiratsukae</name>
    <dbReference type="NCBI Taxonomy" id="1194566"/>
    <lineage>
        <taxon>Eukaryota</taxon>
        <taxon>Fungi</taxon>
        <taxon>Dikarya</taxon>
        <taxon>Ascomycota</taxon>
        <taxon>Pezizomycotina</taxon>
        <taxon>Eurotiomycetes</taxon>
        <taxon>Eurotiomycetidae</taxon>
        <taxon>Eurotiales</taxon>
        <taxon>Aspergillaceae</taxon>
        <taxon>Aspergillus</taxon>
        <taxon>Aspergillus subgen. Fumigati</taxon>
    </lineage>
</organism>
<feature type="domain" description="Ketosynthase family 3 (KS3)" evidence="5">
    <location>
        <begin position="1"/>
        <end position="174"/>
    </location>
</feature>
<dbReference type="EMBL" id="JACBAD010001851">
    <property type="protein sequence ID" value="KAF7131358.1"/>
    <property type="molecule type" value="Genomic_DNA"/>
</dbReference>
<dbReference type="PROSITE" id="PS52004">
    <property type="entry name" value="KS3_2"/>
    <property type="match status" value="1"/>
</dbReference>
<proteinExistence type="predicted"/>
<dbReference type="EMBL" id="JACBAF010002018">
    <property type="protein sequence ID" value="KAF7169857.1"/>
    <property type="molecule type" value="Genomic_DNA"/>
</dbReference>
<name>A0A8H6UWW9_9EURO</name>
<dbReference type="GO" id="GO:0004312">
    <property type="term" value="F:fatty acid synthase activity"/>
    <property type="evidence" value="ECO:0007669"/>
    <property type="project" value="TreeGrafter"/>
</dbReference>
<evidence type="ECO:0000256" key="3">
    <source>
        <dbReference type="ARBA" id="ARBA00022679"/>
    </source>
</evidence>
<evidence type="ECO:0000256" key="4">
    <source>
        <dbReference type="ARBA" id="ARBA00023268"/>
    </source>
</evidence>
<dbReference type="Proteomes" id="UP000662466">
    <property type="component" value="Unassembled WGS sequence"/>
</dbReference>
<evidence type="ECO:0000259" key="5">
    <source>
        <dbReference type="PROSITE" id="PS52004"/>
    </source>
</evidence>
<evidence type="ECO:0000313" key="9">
    <source>
        <dbReference type="Proteomes" id="UP000662466"/>
    </source>
</evidence>
<keyword evidence="2" id="KW-0597">Phosphoprotein</keyword>